<keyword evidence="2" id="KW-0720">Serine protease</keyword>
<dbReference type="PANTHER" id="PTHR42776">
    <property type="entry name" value="SERINE PEPTIDASE S9 FAMILY MEMBER"/>
    <property type="match status" value="1"/>
</dbReference>
<name>A0ABN1XLD5_9PSEU</name>
<dbReference type="InterPro" id="IPR002471">
    <property type="entry name" value="Pept_S9_AS"/>
</dbReference>
<feature type="compositionally biased region" description="Low complexity" evidence="7">
    <location>
        <begin position="1"/>
        <end position="23"/>
    </location>
</feature>
<comment type="caution">
    <text evidence="9">The sequence shown here is derived from an EMBL/GenBank/DDBJ whole genome shotgun (WGS) entry which is preliminary data.</text>
</comment>
<dbReference type="InterPro" id="IPR029058">
    <property type="entry name" value="AB_hydrolase_fold"/>
</dbReference>
<sequence length="625" mass="64463">MEVARTAPAVPAAPAVPTASAAVGHHSPVVSPDGTRLAWISDRTGRPRLHVAAMPAHGPIDPDAATVLDATGVGGPHPDVTSFAWSPDGGRIAVQIAPSGGDRTRVALLDPDGGPPTEIAPAATAVVLGAWEPTGRRLGVTVLTDAGDPDSDRYGDGTACLVDVRDGSSVVLGTGQAAVVQAVSADGRRVVLRTGRRGERGLELVDLRTGCRTQIVGGPGGALNATARFGAAPGTLWVHTDADREHSALLAVALGHAGDELIAPARPVAVRPGADLDVVALDPGGARAALVWNTGGRSEIEIADLRGGRPQRVLVPCDVVTNVSFARDDTSLLVAGHAPGIPPHVVRVPVRGGAATPLLGGTPVAPVTPQPERVVFPAEDGLRLGGWLHRPSSPNGAGLLWLHGGPESEERPGWAPLLHELVAAGVTVLTPNVRGSSGRGRTFARLDDGALRPSSITDVRAATRLLAGIPDVDPARIVVAGRSYGGFLTLAALVRFPELYAGGVDVCGIADLAEFYARTEPWIAGPARTEYGDPRTDGALLDELSPLYRADRIRAPLLVVHGDNDTNVPVGQALAIHAALSARGAPVELLRMADEGHDVFDRDTRAAANGRIVRWVTQVTGVRPG</sequence>
<protein>
    <recommendedName>
        <fullName evidence="5">Acyl-peptide hydrolase</fullName>
    </recommendedName>
    <alternativeName>
        <fullName evidence="4">Acylaminoacyl-peptidase</fullName>
    </alternativeName>
</protein>
<comment type="function">
    <text evidence="6">This enzyme catalyzes the hydrolysis of the N-terminal peptide bond of an N-acetylated peptide to generate an N-acetylated amino acid and a peptide with a free N-terminus. It preferentially cleaves off Ac-Ala, Ac-Met and Ac-Ser. Also, involved in the degradation of oxidized and glycated proteins.</text>
</comment>
<feature type="region of interest" description="Disordered" evidence="7">
    <location>
        <begin position="1"/>
        <end position="28"/>
    </location>
</feature>
<accession>A0ABN1XLD5</accession>
<keyword evidence="10" id="KW-1185">Reference proteome</keyword>
<feature type="domain" description="Peptidase S9 prolyl oligopeptidase catalytic" evidence="8">
    <location>
        <begin position="422"/>
        <end position="621"/>
    </location>
</feature>
<dbReference type="SUPFAM" id="SSF53474">
    <property type="entry name" value="alpha/beta-Hydrolases"/>
    <property type="match status" value="1"/>
</dbReference>
<dbReference type="Gene3D" id="3.40.50.1820">
    <property type="entry name" value="alpha/beta hydrolase"/>
    <property type="match status" value="1"/>
</dbReference>
<evidence type="ECO:0000256" key="5">
    <source>
        <dbReference type="ARBA" id="ARBA00032596"/>
    </source>
</evidence>
<keyword evidence="2" id="KW-0645">Protease</keyword>
<evidence type="ECO:0000256" key="7">
    <source>
        <dbReference type="SAM" id="MobiDB-lite"/>
    </source>
</evidence>
<evidence type="ECO:0000256" key="6">
    <source>
        <dbReference type="ARBA" id="ARBA00045885"/>
    </source>
</evidence>
<evidence type="ECO:0000259" key="8">
    <source>
        <dbReference type="Pfam" id="PF00326"/>
    </source>
</evidence>
<dbReference type="InterPro" id="IPR011659">
    <property type="entry name" value="WD40"/>
</dbReference>
<evidence type="ECO:0000256" key="4">
    <source>
        <dbReference type="ARBA" id="ARBA00032284"/>
    </source>
</evidence>
<dbReference type="PANTHER" id="PTHR42776:SF27">
    <property type="entry name" value="DIPEPTIDYL PEPTIDASE FAMILY MEMBER 6"/>
    <property type="match status" value="1"/>
</dbReference>
<gene>
    <name evidence="9" type="ORF">GCM10009613_14630</name>
</gene>
<dbReference type="Gene3D" id="2.120.10.30">
    <property type="entry name" value="TolB, C-terminal domain"/>
    <property type="match status" value="1"/>
</dbReference>
<keyword evidence="3" id="KW-0007">Acetylation</keyword>
<evidence type="ECO:0000313" key="9">
    <source>
        <dbReference type="EMBL" id="GAA1384180.1"/>
    </source>
</evidence>
<evidence type="ECO:0000313" key="10">
    <source>
        <dbReference type="Proteomes" id="UP001501414"/>
    </source>
</evidence>
<keyword evidence="1 9" id="KW-0378">Hydrolase</keyword>
<dbReference type="RefSeq" id="WP_344019704.1">
    <property type="nucleotide sequence ID" value="NZ_BAAAJK010000005.1"/>
</dbReference>
<evidence type="ECO:0000256" key="2">
    <source>
        <dbReference type="ARBA" id="ARBA00022825"/>
    </source>
</evidence>
<dbReference type="SUPFAM" id="SSF82171">
    <property type="entry name" value="DPP6 N-terminal domain-like"/>
    <property type="match status" value="1"/>
</dbReference>
<dbReference type="InterPro" id="IPR011042">
    <property type="entry name" value="6-blade_b-propeller_TolB-like"/>
</dbReference>
<dbReference type="Pfam" id="PF00326">
    <property type="entry name" value="Peptidase_S9"/>
    <property type="match status" value="1"/>
</dbReference>
<organism evidence="9 10">
    <name type="scientific">Pseudonocardia kongjuensis</name>
    <dbReference type="NCBI Taxonomy" id="102227"/>
    <lineage>
        <taxon>Bacteria</taxon>
        <taxon>Bacillati</taxon>
        <taxon>Actinomycetota</taxon>
        <taxon>Actinomycetes</taxon>
        <taxon>Pseudonocardiales</taxon>
        <taxon>Pseudonocardiaceae</taxon>
        <taxon>Pseudonocardia</taxon>
    </lineage>
</organism>
<dbReference type="EMBL" id="BAAAJK010000005">
    <property type="protein sequence ID" value="GAA1384180.1"/>
    <property type="molecule type" value="Genomic_DNA"/>
</dbReference>
<dbReference type="Proteomes" id="UP001501414">
    <property type="component" value="Unassembled WGS sequence"/>
</dbReference>
<dbReference type="InterPro" id="IPR001375">
    <property type="entry name" value="Peptidase_S9_cat"/>
</dbReference>
<evidence type="ECO:0000256" key="1">
    <source>
        <dbReference type="ARBA" id="ARBA00022801"/>
    </source>
</evidence>
<reference evidence="9 10" key="1">
    <citation type="journal article" date="2019" name="Int. J. Syst. Evol. Microbiol.">
        <title>The Global Catalogue of Microorganisms (GCM) 10K type strain sequencing project: providing services to taxonomists for standard genome sequencing and annotation.</title>
        <authorList>
            <consortium name="The Broad Institute Genomics Platform"/>
            <consortium name="The Broad Institute Genome Sequencing Center for Infectious Disease"/>
            <person name="Wu L."/>
            <person name="Ma J."/>
        </authorList>
    </citation>
    <scope>NUCLEOTIDE SEQUENCE [LARGE SCALE GENOMIC DNA]</scope>
    <source>
        <strain evidence="9 10">JCM 11896</strain>
    </source>
</reference>
<dbReference type="PROSITE" id="PS00708">
    <property type="entry name" value="PRO_ENDOPEP_SER"/>
    <property type="match status" value="1"/>
</dbReference>
<dbReference type="GO" id="GO:0016787">
    <property type="term" value="F:hydrolase activity"/>
    <property type="evidence" value="ECO:0007669"/>
    <property type="project" value="UniProtKB-KW"/>
</dbReference>
<dbReference type="Pfam" id="PF07676">
    <property type="entry name" value="PD40"/>
    <property type="match status" value="1"/>
</dbReference>
<proteinExistence type="predicted"/>
<evidence type="ECO:0000256" key="3">
    <source>
        <dbReference type="ARBA" id="ARBA00022990"/>
    </source>
</evidence>